<dbReference type="FunFam" id="3.30.70.270:FF:000001">
    <property type="entry name" value="Diguanylate cyclase domain protein"/>
    <property type="match status" value="1"/>
</dbReference>
<dbReference type="InterPro" id="IPR043128">
    <property type="entry name" value="Rev_trsase/Diguanyl_cyclase"/>
</dbReference>
<evidence type="ECO:0000256" key="1">
    <source>
        <dbReference type="SAM" id="Coils"/>
    </source>
</evidence>
<dbReference type="Pfam" id="PF00990">
    <property type="entry name" value="GGDEF"/>
    <property type="match status" value="1"/>
</dbReference>
<dbReference type="GO" id="GO:0052621">
    <property type="term" value="F:diguanylate cyclase activity"/>
    <property type="evidence" value="ECO:0007669"/>
    <property type="project" value="TreeGrafter"/>
</dbReference>
<dbReference type="PANTHER" id="PTHR45138:SF9">
    <property type="entry name" value="DIGUANYLATE CYCLASE DGCM-RELATED"/>
    <property type="match status" value="1"/>
</dbReference>
<dbReference type="InterPro" id="IPR029787">
    <property type="entry name" value="Nucleotide_cyclase"/>
</dbReference>
<dbReference type="CDD" id="cd01949">
    <property type="entry name" value="GGDEF"/>
    <property type="match status" value="1"/>
</dbReference>
<dbReference type="PROSITE" id="PS50887">
    <property type="entry name" value="GGDEF"/>
    <property type="match status" value="1"/>
</dbReference>
<gene>
    <name evidence="3" type="ORF">S01H1_12512</name>
</gene>
<evidence type="ECO:0000313" key="3">
    <source>
        <dbReference type="EMBL" id="GAF68652.1"/>
    </source>
</evidence>
<comment type="caution">
    <text evidence="3">The sequence shown here is derived from an EMBL/GenBank/DDBJ whole genome shotgun (WGS) entry which is preliminary data.</text>
</comment>
<dbReference type="SMART" id="SM00267">
    <property type="entry name" value="GGDEF"/>
    <property type="match status" value="1"/>
</dbReference>
<reference evidence="3" key="1">
    <citation type="journal article" date="2014" name="Front. Microbiol.">
        <title>High frequency of phylogenetically diverse reductive dehalogenase-homologous genes in deep subseafloor sedimentary metagenomes.</title>
        <authorList>
            <person name="Kawai M."/>
            <person name="Futagami T."/>
            <person name="Toyoda A."/>
            <person name="Takaki Y."/>
            <person name="Nishi S."/>
            <person name="Hori S."/>
            <person name="Arai W."/>
            <person name="Tsubouchi T."/>
            <person name="Morono Y."/>
            <person name="Uchiyama I."/>
            <person name="Ito T."/>
            <person name="Fujiyama A."/>
            <person name="Inagaki F."/>
            <person name="Takami H."/>
        </authorList>
    </citation>
    <scope>NUCLEOTIDE SEQUENCE</scope>
    <source>
        <strain evidence="3">Expedition CK06-06</strain>
    </source>
</reference>
<keyword evidence="1" id="KW-0175">Coiled coil</keyword>
<accession>X0RY48</accession>
<proteinExistence type="predicted"/>
<dbReference type="Gene3D" id="3.30.70.270">
    <property type="match status" value="1"/>
</dbReference>
<name>X0RY48_9ZZZZ</name>
<dbReference type="AlphaFoldDB" id="X0RY48"/>
<dbReference type="PANTHER" id="PTHR45138">
    <property type="entry name" value="REGULATORY COMPONENTS OF SENSORY TRANSDUCTION SYSTEM"/>
    <property type="match status" value="1"/>
</dbReference>
<evidence type="ECO:0000259" key="2">
    <source>
        <dbReference type="PROSITE" id="PS50887"/>
    </source>
</evidence>
<dbReference type="InterPro" id="IPR050469">
    <property type="entry name" value="Diguanylate_Cyclase"/>
</dbReference>
<organism evidence="3">
    <name type="scientific">marine sediment metagenome</name>
    <dbReference type="NCBI Taxonomy" id="412755"/>
    <lineage>
        <taxon>unclassified sequences</taxon>
        <taxon>metagenomes</taxon>
        <taxon>ecological metagenomes</taxon>
    </lineage>
</organism>
<dbReference type="SUPFAM" id="SSF55073">
    <property type="entry name" value="Nucleotide cyclase"/>
    <property type="match status" value="1"/>
</dbReference>
<feature type="coiled-coil region" evidence="1">
    <location>
        <begin position="26"/>
        <end position="53"/>
    </location>
</feature>
<dbReference type="InterPro" id="IPR000160">
    <property type="entry name" value="GGDEF_dom"/>
</dbReference>
<feature type="domain" description="GGDEF" evidence="2">
    <location>
        <begin position="130"/>
        <end position="258"/>
    </location>
</feature>
<sequence>METTQNSPERMDRVSSLLEGVSLDDILAKNTTNEELKETLNILKKRLDEYEQLKYKHNELGQAYAQSKKDYATLKDVFDSFQQLYKEEHKHSRKLEDQVICDDLTGVYNQRHLLKNEIPLHIKYALRDKRPFSLIVFDVDNFKAVNDSRGHSKGDSLLKEVAAVMRKNIAERDIAFRYGGDEFVVLCPDTSESEAEVLADRLCKTLKSETIKKNLRVSVSMGISQYDAKNKLHIFDCADKNMYLAKNLGRGCYVTDSFAKTLD</sequence>
<protein>
    <recommendedName>
        <fullName evidence="2">GGDEF domain-containing protein</fullName>
    </recommendedName>
</protein>
<dbReference type="EMBL" id="BARS01006430">
    <property type="protein sequence ID" value="GAF68652.1"/>
    <property type="molecule type" value="Genomic_DNA"/>
</dbReference>
<dbReference type="NCBIfam" id="TIGR00254">
    <property type="entry name" value="GGDEF"/>
    <property type="match status" value="1"/>
</dbReference>